<protein>
    <submittedName>
        <fullName evidence="1">Putative transposase</fullName>
    </submittedName>
</protein>
<sequence>MAPRSLATQCLPIETLLLILYLKGIFTGDFSEALAALLGKDPAGLSASAIGRLKDGWLNERTACHRRDLSAKRYVYI</sequence>
<evidence type="ECO:0000313" key="2">
    <source>
        <dbReference type="Proteomes" id="UP000024900"/>
    </source>
</evidence>
<evidence type="ECO:0000313" key="1">
    <source>
        <dbReference type="EMBL" id="KGJ66770.1"/>
    </source>
</evidence>
<accession>A0A837CBY2</accession>
<proteinExistence type="predicted"/>
<reference evidence="1 2" key="1">
    <citation type="journal article" date="2014" name="BMC Genomics">
        <title>Comparative genomics of Bradyrhizobium japonicum CPAC 15 and Bradyrhizobium diazoefficiens CPAC 7: elite model strains for understanding symbiotic performance with soybean.</title>
        <authorList>
            <person name="Siqueira A.F."/>
            <person name="Ormeno-Orrillo E."/>
            <person name="Souza R.C."/>
            <person name="Rodrigues E.P."/>
            <person name="Almeida L.G."/>
            <person name="Barcellos F.G."/>
            <person name="Batista J.S."/>
            <person name="Nakatami A.S."/>
            <person name="Martinez-Romero E."/>
            <person name="Vasconcelos A.T."/>
            <person name="Hungria M."/>
        </authorList>
    </citation>
    <scope>NUCLEOTIDE SEQUENCE [LARGE SCALE GENOMIC DNA]</scope>
    <source>
        <strain evidence="1 2">SEMIA 5080</strain>
    </source>
</reference>
<organism evidence="1 2">
    <name type="scientific">Bradyrhizobium diazoefficiens SEMIA 5080</name>
    <dbReference type="NCBI Taxonomy" id="754504"/>
    <lineage>
        <taxon>Bacteria</taxon>
        <taxon>Pseudomonadati</taxon>
        <taxon>Pseudomonadota</taxon>
        <taxon>Alphaproteobacteria</taxon>
        <taxon>Hyphomicrobiales</taxon>
        <taxon>Nitrobacteraceae</taxon>
        <taxon>Bradyrhizobium</taxon>
    </lineage>
</organism>
<dbReference type="AlphaFoldDB" id="A0A837CBY2"/>
<dbReference type="EMBL" id="ADOU02000005">
    <property type="protein sequence ID" value="KGJ66770.1"/>
    <property type="molecule type" value="Genomic_DNA"/>
</dbReference>
<comment type="caution">
    <text evidence="1">The sequence shown here is derived from an EMBL/GenBank/DDBJ whole genome shotgun (WGS) entry which is preliminary data.</text>
</comment>
<gene>
    <name evidence="1" type="ORF">BJA5080_03391</name>
</gene>
<dbReference type="Proteomes" id="UP000024900">
    <property type="component" value="Unassembled WGS sequence"/>
</dbReference>
<name>A0A837CBY2_9BRAD</name>